<gene>
    <name evidence="1" type="primary">ORF32426</name>
</gene>
<accession>A0A0B6YPR5</accession>
<feature type="non-terminal residue" evidence="1">
    <location>
        <position position="1"/>
    </location>
</feature>
<protein>
    <submittedName>
        <fullName evidence="1">Uncharacterized protein</fullName>
    </submittedName>
</protein>
<name>A0A0B6YPR5_9EUPU</name>
<sequence>SCDSLDRDGRICIPHPHTSHDHLLSNQTGLNHVVGMVLTDGRRSPVPVPLDHPRSSVFMSSIEGHHPSSPTNIESERYESLRPCSPDQRTISIHNLDEETHAALEGKLHQPLNTRYELSQRTNLPSRIPFEASTCLTLSSSSRLTLESRIPMMMERYSNGVDIPLRDPRLQEQLYSSEISLLPSPQILKQSIGNSNLAILEESRAVASSHLSESRLSHTGSLLDSNNGRSLSLVPVSEISVRDDVRHMSGGYENRVMIGHPDMRAS</sequence>
<proteinExistence type="predicted"/>
<feature type="non-terminal residue" evidence="1">
    <location>
        <position position="266"/>
    </location>
</feature>
<evidence type="ECO:0000313" key="1">
    <source>
        <dbReference type="EMBL" id="CEK58243.1"/>
    </source>
</evidence>
<organism evidence="1">
    <name type="scientific">Arion vulgaris</name>
    <dbReference type="NCBI Taxonomy" id="1028688"/>
    <lineage>
        <taxon>Eukaryota</taxon>
        <taxon>Metazoa</taxon>
        <taxon>Spiralia</taxon>
        <taxon>Lophotrochozoa</taxon>
        <taxon>Mollusca</taxon>
        <taxon>Gastropoda</taxon>
        <taxon>Heterobranchia</taxon>
        <taxon>Euthyneura</taxon>
        <taxon>Panpulmonata</taxon>
        <taxon>Eupulmonata</taxon>
        <taxon>Stylommatophora</taxon>
        <taxon>Helicina</taxon>
        <taxon>Arionoidea</taxon>
        <taxon>Arionidae</taxon>
        <taxon>Arion</taxon>
    </lineage>
</organism>
<dbReference type="EMBL" id="HACG01011378">
    <property type="protein sequence ID" value="CEK58243.1"/>
    <property type="molecule type" value="Transcribed_RNA"/>
</dbReference>
<dbReference type="AlphaFoldDB" id="A0A0B6YPR5"/>
<reference evidence="1" key="1">
    <citation type="submission" date="2014-12" db="EMBL/GenBank/DDBJ databases">
        <title>Insight into the proteome of Arion vulgaris.</title>
        <authorList>
            <person name="Aradska J."/>
            <person name="Bulat T."/>
            <person name="Smidak R."/>
            <person name="Sarate P."/>
            <person name="Gangsoo J."/>
            <person name="Sialana F."/>
            <person name="Bilban M."/>
            <person name="Lubec G."/>
        </authorList>
    </citation>
    <scope>NUCLEOTIDE SEQUENCE</scope>
    <source>
        <tissue evidence="1">Skin</tissue>
    </source>
</reference>